<dbReference type="CDD" id="cd06171">
    <property type="entry name" value="Sigma70_r4"/>
    <property type="match status" value="1"/>
</dbReference>
<feature type="domain" description="RNA polymerase sigma-70 region 2" evidence="5">
    <location>
        <begin position="21"/>
        <end position="85"/>
    </location>
</feature>
<evidence type="ECO:0000313" key="7">
    <source>
        <dbReference type="EMBL" id="PMP68247.1"/>
    </source>
</evidence>
<dbReference type="AlphaFoldDB" id="A0A2J6WFA1"/>
<keyword evidence="2" id="KW-0805">Transcription regulation</keyword>
<evidence type="ECO:0000256" key="4">
    <source>
        <dbReference type="ARBA" id="ARBA00023163"/>
    </source>
</evidence>
<proteinExistence type="inferred from homology"/>
<dbReference type="InterPro" id="IPR013249">
    <property type="entry name" value="RNA_pol_sigma70_r4_t2"/>
</dbReference>
<evidence type="ECO:0000256" key="1">
    <source>
        <dbReference type="ARBA" id="ARBA00010641"/>
    </source>
</evidence>
<dbReference type="EMBL" id="PNIL01000024">
    <property type="protein sequence ID" value="PMP68247.1"/>
    <property type="molecule type" value="Genomic_DNA"/>
</dbReference>
<evidence type="ECO:0000256" key="3">
    <source>
        <dbReference type="ARBA" id="ARBA00023082"/>
    </source>
</evidence>
<name>A0A2J6WFA1_9BACT</name>
<dbReference type="InterPro" id="IPR013324">
    <property type="entry name" value="RNA_pol_sigma_r3/r4-like"/>
</dbReference>
<dbReference type="Gene3D" id="1.10.10.10">
    <property type="entry name" value="Winged helix-like DNA-binding domain superfamily/Winged helix DNA-binding domain"/>
    <property type="match status" value="1"/>
</dbReference>
<evidence type="ECO:0000256" key="2">
    <source>
        <dbReference type="ARBA" id="ARBA00023015"/>
    </source>
</evidence>
<feature type="domain" description="RNA polymerase sigma factor 70 region 4 type 2" evidence="6">
    <location>
        <begin position="112"/>
        <end position="164"/>
    </location>
</feature>
<gene>
    <name evidence="7" type="ORF">C0189_01550</name>
</gene>
<keyword evidence="4" id="KW-0804">Transcription</keyword>
<dbReference type="GO" id="GO:0003677">
    <property type="term" value="F:DNA binding"/>
    <property type="evidence" value="ECO:0007669"/>
    <property type="project" value="InterPro"/>
</dbReference>
<dbReference type="InterPro" id="IPR014284">
    <property type="entry name" value="RNA_pol_sigma-70_dom"/>
</dbReference>
<dbReference type="PANTHER" id="PTHR43133:SF51">
    <property type="entry name" value="RNA POLYMERASE SIGMA FACTOR"/>
    <property type="match status" value="1"/>
</dbReference>
<dbReference type="InterPro" id="IPR007627">
    <property type="entry name" value="RNA_pol_sigma70_r2"/>
</dbReference>
<keyword evidence="3" id="KW-0731">Sigma factor</keyword>
<comment type="caution">
    <text evidence="7">The sequence shown here is derived from an EMBL/GenBank/DDBJ whole genome shotgun (WGS) entry which is preliminary data.</text>
</comment>
<dbReference type="Pfam" id="PF04542">
    <property type="entry name" value="Sigma70_r2"/>
    <property type="match status" value="1"/>
</dbReference>
<evidence type="ECO:0000313" key="8">
    <source>
        <dbReference type="Proteomes" id="UP000237040"/>
    </source>
</evidence>
<sequence length="174" mass="20583">MDESKLIELLKRGDKTAKEILVRSTQDFLFNSVMQICHDRNLAEDVVVDAYLYAFKYIKNFRGESSLKTWLYRIARNTLYKHYKKIKNIELSDNISTLKDDKIESFYSDKHELLFEAMKKLNFDEREIITLVDIEGLSYEETSEILGVPMGTVKSRLFRARDKLRNILKDMGYF</sequence>
<dbReference type="InterPro" id="IPR036388">
    <property type="entry name" value="WH-like_DNA-bd_sf"/>
</dbReference>
<evidence type="ECO:0000259" key="5">
    <source>
        <dbReference type="Pfam" id="PF04542"/>
    </source>
</evidence>
<dbReference type="GO" id="GO:0006352">
    <property type="term" value="P:DNA-templated transcription initiation"/>
    <property type="evidence" value="ECO:0007669"/>
    <property type="project" value="InterPro"/>
</dbReference>
<comment type="similarity">
    <text evidence="1">Belongs to the sigma-70 factor family. ECF subfamily.</text>
</comment>
<dbReference type="Pfam" id="PF08281">
    <property type="entry name" value="Sigma70_r4_2"/>
    <property type="match status" value="1"/>
</dbReference>
<dbReference type="NCBIfam" id="TIGR02937">
    <property type="entry name" value="sigma70-ECF"/>
    <property type="match status" value="1"/>
</dbReference>
<evidence type="ECO:0000259" key="6">
    <source>
        <dbReference type="Pfam" id="PF08281"/>
    </source>
</evidence>
<organism evidence="7 8">
    <name type="scientific">Caldisericum exile</name>
    <dbReference type="NCBI Taxonomy" id="693075"/>
    <lineage>
        <taxon>Bacteria</taxon>
        <taxon>Pseudomonadati</taxon>
        <taxon>Caldisericota/Cryosericota group</taxon>
        <taxon>Caldisericota</taxon>
        <taxon>Caldisericia</taxon>
        <taxon>Caldisericales</taxon>
        <taxon>Caldisericaceae</taxon>
        <taxon>Caldisericum</taxon>
    </lineage>
</organism>
<dbReference type="InterPro" id="IPR039425">
    <property type="entry name" value="RNA_pol_sigma-70-like"/>
</dbReference>
<dbReference type="Gene3D" id="1.10.1740.10">
    <property type="match status" value="1"/>
</dbReference>
<dbReference type="SUPFAM" id="SSF88946">
    <property type="entry name" value="Sigma2 domain of RNA polymerase sigma factors"/>
    <property type="match status" value="1"/>
</dbReference>
<evidence type="ECO:0008006" key="9">
    <source>
        <dbReference type="Google" id="ProtNLM"/>
    </source>
</evidence>
<dbReference type="GO" id="GO:0016987">
    <property type="term" value="F:sigma factor activity"/>
    <property type="evidence" value="ECO:0007669"/>
    <property type="project" value="UniProtKB-KW"/>
</dbReference>
<protein>
    <recommendedName>
        <fullName evidence="9">RNA polymerase sigma factor</fullName>
    </recommendedName>
</protein>
<dbReference type="SUPFAM" id="SSF88659">
    <property type="entry name" value="Sigma3 and sigma4 domains of RNA polymerase sigma factors"/>
    <property type="match status" value="1"/>
</dbReference>
<dbReference type="InterPro" id="IPR013325">
    <property type="entry name" value="RNA_pol_sigma_r2"/>
</dbReference>
<dbReference type="PANTHER" id="PTHR43133">
    <property type="entry name" value="RNA POLYMERASE ECF-TYPE SIGMA FACTO"/>
    <property type="match status" value="1"/>
</dbReference>
<accession>A0A2J6WFA1</accession>
<dbReference type="Proteomes" id="UP000237040">
    <property type="component" value="Unassembled WGS sequence"/>
</dbReference>
<reference evidence="7 8" key="1">
    <citation type="submission" date="2018-01" db="EMBL/GenBank/DDBJ databases">
        <title>Metagenomic assembled genomes from two thermal pools in the Uzon Caldera, Kamchatka, Russia.</title>
        <authorList>
            <person name="Wilkins L."/>
            <person name="Ettinger C."/>
        </authorList>
    </citation>
    <scope>NUCLEOTIDE SEQUENCE [LARGE SCALE GENOMIC DNA]</scope>
    <source>
        <strain evidence="7">ZAV-07</strain>
    </source>
</reference>